<keyword evidence="10" id="KW-0325">Glycoprotein</keyword>
<dbReference type="FunFam" id="3.40.190.10:FF:000054">
    <property type="entry name" value="Glutamate receptor"/>
    <property type="match status" value="1"/>
</dbReference>
<accession>A0AAP0J7L3</accession>
<dbReference type="CDD" id="cd13686">
    <property type="entry name" value="GluR_Plant"/>
    <property type="match status" value="1"/>
</dbReference>
<dbReference type="GO" id="GO:0016020">
    <property type="term" value="C:membrane"/>
    <property type="evidence" value="ECO:0007669"/>
    <property type="project" value="UniProtKB-SubCell"/>
</dbReference>
<evidence type="ECO:0000256" key="3">
    <source>
        <dbReference type="ARBA" id="ARBA00022448"/>
    </source>
</evidence>
<keyword evidence="5" id="KW-0732">Signal</keyword>
<reference evidence="18 19" key="1">
    <citation type="submission" date="2024-01" db="EMBL/GenBank/DDBJ databases">
        <title>Genome assemblies of Stephania.</title>
        <authorList>
            <person name="Yang L."/>
        </authorList>
    </citation>
    <scope>NUCLEOTIDE SEQUENCE [LARGE SCALE GENOMIC DNA]</scope>
    <source>
        <strain evidence="18">QJT</strain>
        <tissue evidence="18">Leaf</tissue>
    </source>
</reference>
<dbReference type="GO" id="GO:0009611">
    <property type="term" value="P:response to wounding"/>
    <property type="evidence" value="ECO:0007669"/>
    <property type="project" value="UniProtKB-ARBA"/>
</dbReference>
<evidence type="ECO:0000256" key="2">
    <source>
        <dbReference type="ARBA" id="ARBA00008685"/>
    </source>
</evidence>
<evidence type="ECO:0000259" key="17">
    <source>
        <dbReference type="SMART" id="SM00079"/>
    </source>
</evidence>
<evidence type="ECO:0000256" key="1">
    <source>
        <dbReference type="ARBA" id="ARBA00004141"/>
    </source>
</evidence>
<dbReference type="FunFam" id="3.40.50.2300:FF:000081">
    <property type="entry name" value="Glutamate receptor"/>
    <property type="match status" value="1"/>
</dbReference>
<dbReference type="GO" id="GO:0007165">
    <property type="term" value="P:signal transduction"/>
    <property type="evidence" value="ECO:0007669"/>
    <property type="project" value="UniProtKB-ARBA"/>
</dbReference>
<dbReference type="AlphaFoldDB" id="A0AAP0J7L3"/>
<dbReference type="GO" id="GO:1901701">
    <property type="term" value="P:cellular response to oxygen-containing compound"/>
    <property type="evidence" value="ECO:0007669"/>
    <property type="project" value="UniProtKB-ARBA"/>
</dbReference>
<keyword evidence="19" id="KW-1185">Reference proteome</keyword>
<dbReference type="Gene3D" id="3.40.50.2300">
    <property type="match status" value="2"/>
</dbReference>
<protein>
    <recommendedName>
        <fullName evidence="13">Glutamate receptor</fullName>
    </recommendedName>
</protein>
<keyword evidence="3 13" id="KW-0813">Transport</keyword>
<dbReference type="Gene3D" id="1.10.287.70">
    <property type="match status" value="1"/>
</dbReference>
<evidence type="ECO:0000256" key="4">
    <source>
        <dbReference type="ARBA" id="ARBA00022692"/>
    </source>
</evidence>
<keyword evidence="8 13" id="KW-0472">Membrane</keyword>
<comment type="function">
    <text evidence="13">Glutamate-gated receptor that probably acts as non-selective cation channel.</text>
</comment>
<keyword evidence="11 13" id="KW-1071">Ligand-gated ion channel</keyword>
<evidence type="ECO:0000256" key="15">
    <source>
        <dbReference type="SAM" id="MobiDB-lite"/>
    </source>
</evidence>
<dbReference type="Pfam" id="PF01094">
    <property type="entry name" value="ANF_receptor"/>
    <property type="match status" value="1"/>
</dbReference>
<dbReference type="PANTHER" id="PTHR18966">
    <property type="entry name" value="IONOTROPIC GLUTAMATE RECEPTOR"/>
    <property type="match status" value="1"/>
</dbReference>
<evidence type="ECO:0000256" key="6">
    <source>
        <dbReference type="ARBA" id="ARBA00022989"/>
    </source>
</evidence>
<feature type="region of interest" description="Disordered" evidence="15">
    <location>
        <begin position="911"/>
        <end position="942"/>
    </location>
</feature>
<evidence type="ECO:0000256" key="10">
    <source>
        <dbReference type="ARBA" id="ARBA00023180"/>
    </source>
</evidence>
<dbReference type="GO" id="GO:0015276">
    <property type="term" value="F:ligand-gated monoatomic ion channel activity"/>
    <property type="evidence" value="ECO:0007669"/>
    <property type="project" value="InterPro"/>
</dbReference>
<dbReference type="Proteomes" id="UP001417504">
    <property type="component" value="Unassembled WGS sequence"/>
</dbReference>
<proteinExistence type="inferred from homology"/>
<feature type="domain" description="Ionotropic glutamate receptor C-terminal" evidence="17">
    <location>
        <begin position="490"/>
        <end position="831"/>
    </location>
</feature>
<dbReference type="InterPro" id="IPR001828">
    <property type="entry name" value="ANF_lig-bd_rcpt"/>
</dbReference>
<keyword evidence="4 16" id="KW-0812">Transmembrane</keyword>
<feature type="transmembrane region" description="Helical" evidence="16">
    <location>
        <begin position="850"/>
        <end position="869"/>
    </location>
</feature>
<dbReference type="InterPro" id="IPR044440">
    <property type="entry name" value="GABAb_receptor_plant_PBP1"/>
</dbReference>
<dbReference type="EMBL" id="JBBNAE010000004">
    <property type="protein sequence ID" value="KAK9129207.1"/>
    <property type="molecule type" value="Genomic_DNA"/>
</dbReference>
<dbReference type="SMART" id="SM00079">
    <property type="entry name" value="PBPe"/>
    <property type="match status" value="1"/>
</dbReference>
<dbReference type="Pfam" id="PF00060">
    <property type="entry name" value="Lig_chan"/>
    <property type="match status" value="1"/>
</dbReference>
<dbReference type="FunFam" id="3.40.190.10:FF:000175">
    <property type="entry name" value="Glutamate receptor"/>
    <property type="match status" value="1"/>
</dbReference>
<evidence type="ECO:0000256" key="12">
    <source>
        <dbReference type="ARBA" id="ARBA00023303"/>
    </source>
</evidence>
<feature type="transmembrane region" description="Helical" evidence="16">
    <location>
        <begin position="671"/>
        <end position="695"/>
    </location>
</feature>
<keyword evidence="7 13" id="KW-0406">Ion transport</keyword>
<evidence type="ECO:0000256" key="7">
    <source>
        <dbReference type="ARBA" id="ARBA00023065"/>
    </source>
</evidence>
<gene>
    <name evidence="18" type="ORF">Sjap_009694</name>
</gene>
<name>A0AAP0J7L3_9MAGN</name>
<feature type="disulfide bond" evidence="14">
    <location>
        <begin position="780"/>
        <end position="834"/>
    </location>
</feature>
<dbReference type="PIRSF" id="PIRSF037090">
    <property type="entry name" value="Iontro_Glu-like_rcpt_pln"/>
    <property type="match status" value="1"/>
</dbReference>
<keyword evidence="12 13" id="KW-0407">Ion channel</keyword>
<evidence type="ECO:0000256" key="8">
    <source>
        <dbReference type="ARBA" id="ARBA00023136"/>
    </source>
</evidence>
<evidence type="ECO:0000256" key="9">
    <source>
        <dbReference type="ARBA" id="ARBA00023170"/>
    </source>
</evidence>
<keyword evidence="6 16" id="KW-1133">Transmembrane helix</keyword>
<dbReference type="InterPro" id="IPR015683">
    <property type="entry name" value="Ionotropic_Glu_rcpt"/>
</dbReference>
<evidence type="ECO:0000256" key="5">
    <source>
        <dbReference type="ARBA" id="ARBA00022729"/>
    </source>
</evidence>
<feature type="compositionally biased region" description="Basic and acidic residues" evidence="15">
    <location>
        <begin position="928"/>
        <end position="942"/>
    </location>
</feature>
<evidence type="ECO:0000256" key="13">
    <source>
        <dbReference type="PIRNR" id="PIRNR037090"/>
    </source>
</evidence>
<feature type="transmembrane region" description="Helical" evidence="16">
    <location>
        <begin position="611"/>
        <end position="629"/>
    </location>
</feature>
<dbReference type="InterPro" id="IPR028082">
    <property type="entry name" value="Peripla_BP_I"/>
</dbReference>
<evidence type="ECO:0000256" key="14">
    <source>
        <dbReference type="PIRSR" id="PIRSR037090-50"/>
    </source>
</evidence>
<dbReference type="SUPFAM" id="SSF53822">
    <property type="entry name" value="Periplasmic binding protein-like I"/>
    <property type="match status" value="1"/>
</dbReference>
<evidence type="ECO:0000313" key="18">
    <source>
        <dbReference type="EMBL" id="KAK9129207.1"/>
    </source>
</evidence>
<comment type="similarity">
    <text evidence="2 13">Belongs to the glutamate-gated ion channel (TC 1.A.10.1) family.</text>
</comment>
<keyword evidence="14" id="KW-1015">Disulfide bond</keyword>
<dbReference type="InterPro" id="IPR017103">
    <property type="entry name" value="Iontropic_Glu_rcpt_pln"/>
</dbReference>
<organism evidence="18 19">
    <name type="scientific">Stephania japonica</name>
    <dbReference type="NCBI Taxonomy" id="461633"/>
    <lineage>
        <taxon>Eukaryota</taxon>
        <taxon>Viridiplantae</taxon>
        <taxon>Streptophyta</taxon>
        <taxon>Embryophyta</taxon>
        <taxon>Tracheophyta</taxon>
        <taxon>Spermatophyta</taxon>
        <taxon>Magnoliopsida</taxon>
        <taxon>Ranunculales</taxon>
        <taxon>Menispermaceae</taxon>
        <taxon>Menispermoideae</taxon>
        <taxon>Cissampelideae</taxon>
        <taxon>Stephania</taxon>
    </lineage>
</organism>
<comment type="subcellular location">
    <subcellularLocation>
        <location evidence="1">Membrane</location>
        <topology evidence="1">Multi-pass membrane protein</topology>
    </subcellularLocation>
</comment>
<evidence type="ECO:0000256" key="11">
    <source>
        <dbReference type="ARBA" id="ARBA00023286"/>
    </source>
</evidence>
<evidence type="ECO:0000313" key="19">
    <source>
        <dbReference type="Proteomes" id="UP001417504"/>
    </source>
</evidence>
<dbReference type="CDD" id="cd19990">
    <property type="entry name" value="PBP1_GABAb_receptor_plant"/>
    <property type="match status" value="1"/>
</dbReference>
<dbReference type="SUPFAM" id="SSF53850">
    <property type="entry name" value="Periplasmic binding protein-like II"/>
    <property type="match status" value="1"/>
</dbReference>
<keyword evidence="9 13" id="KW-0675">Receptor</keyword>
<dbReference type="Gene3D" id="3.40.190.10">
    <property type="entry name" value="Periplasmic binding protein-like II"/>
    <property type="match status" value="3"/>
</dbReference>
<evidence type="ECO:0000256" key="16">
    <source>
        <dbReference type="SAM" id="Phobius"/>
    </source>
</evidence>
<dbReference type="InterPro" id="IPR001320">
    <property type="entry name" value="Iontro_rcpt_C"/>
</dbReference>
<sequence>MASYGSGPKQLECLCSKGKTMKVVWLLLSLILSLVVYPNAANSNISSRPATVNFGAVITFDSKVGRAAKIAIEEAVMDVNSNSSILGGTKLAVKMVDSNASGFIGLIEALQFMKMETVAFIGPHTTELARLMSPIADELQVPLLSYGATDASLSSIQFPFLVRTTQSDLYLMTAISEMIFYYGWKEVIAIYVDDDLGRNGIAALSDKLAERRCRIIFKEGLPPVSNLSHAVITNVLVKVTQSESRVIVLHANPTVGLKILSEARHLEMMGSGFVWIATEWLSFYFDSSPSPLPQTTMDTMQGVLTLRQHTPDSQRKRDFFCRWRKLTGGTIGLNTYGLYAYDTVFLVAHAVKAYLDQGGTISFSNFSRKQSAKGSSMHLDAIKMFDGGKQLLTNILQTRFIGLTGPIEFNAERSLIYPSYDIINVAGTGFRRIGYWSNYSGLSVVTPEMLYSKPPNRSSENQRLYSVIWPGDPTVKPRGWVFQNNGKELRIGVPNRVSFREFVTQVKGTDIVKGFCIDVFTAALDLLPYGVPHKFIPYGDGLKNPSYNELVSLITADKFDAVVGEFAIMTNRTKIAEFTQPFAESGLVVVAPYKKLSSDGWAFLRPFSPRMWAVIAAFSLFLGIVMWTLEHRINDEFRGPPRKQLITIFCFSFSSLFSAHKENTISTLGRFVLLIWLFVVLIINSSYTASLSSILTVQKLYSSVTGIESLLESGDPIGCSVGSYAESYLHGVLKIPKSRLVALGSPEEYVSALLKGPKKGGVAAVVHERPYMDLFLSRFCNFKIVGQEFTKNGWGFAFRRGSTLAEDVSTALLTLSENGDLQRIREKWLRRSDCSVESELESNRLHFRSFWGLFLTCGIAFLVALLIYFSQIIWKFRKYYPNEFDSTFQGSSQSRRLRMFLSFVNEKEPKKKRRRCKRRQTENSVNIEEAHEPPEKIQEKRN</sequence>
<dbReference type="FunFam" id="1.10.287.70:FF:000037">
    <property type="entry name" value="Glutamate receptor"/>
    <property type="match status" value="1"/>
</dbReference>
<comment type="caution">
    <text evidence="18">The sequence shown here is derived from an EMBL/GenBank/DDBJ whole genome shotgun (WGS) entry which is preliminary data.</text>
</comment>